<reference evidence="1 2" key="1">
    <citation type="submission" date="2018-01" db="EMBL/GenBank/DDBJ databases">
        <title>Draft genome sequence of Jishengella endophytica.</title>
        <authorList>
            <person name="Sahin N."/>
            <person name="Ay H."/>
            <person name="Saygin H."/>
        </authorList>
    </citation>
    <scope>NUCLEOTIDE SEQUENCE [LARGE SCALE GENOMIC DNA]</scope>
    <source>
        <strain evidence="1 2">DSM 45430</strain>
    </source>
</reference>
<dbReference type="Proteomes" id="UP000248627">
    <property type="component" value="Unassembled WGS sequence"/>
</dbReference>
<comment type="caution">
    <text evidence="1">The sequence shown here is derived from an EMBL/GenBank/DDBJ whole genome shotgun (WGS) entry which is preliminary data.</text>
</comment>
<protein>
    <submittedName>
        <fullName evidence="1">Uncharacterized protein</fullName>
    </submittedName>
</protein>
<dbReference type="EMBL" id="POTX01000005">
    <property type="protein sequence ID" value="PZG00720.1"/>
    <property type="molecule type" value="Genomic_DNA"/>
</dbReference>
<evidence type="ECO:0000313" key="2">
    <source>
        <dbReference type="Proteomes" id="UP000248627"/>
    </source>
</evidence>
<dbReference type="AlphaFoldDB" id="A0A2W2DIU5"/>
<organism evidence="1 2">
    <name type="scientific">Micromonospora endophytica</name>
    <dbReference type="NCBI Taxonomy" id="515350"/>
    <lineage>
        <taxon>Bacteria</taxon>
        <taxon>Bacillati</taxon>
        <taxon>Actinomycetota</taxon>
        <taxon>Actinomycetes</taxon>
        <taxon>Micromonosporales</taxon>
        <taxon>Micromonosporaceae</taxon>
        <taxon>Micromonospora</taxon>
    </lineage>
</organism>
<sequence length="106" mass="12128">MWTLHRRDDGQTIADLVVTGGNFPWLDARVQPRDGLAEFRPLFAEQLRLLDGGSDAESWDRAYGAVRNAVTLRYPEGDEAPEFILHISGDAAWWRWNDEPTDQEDD</sequence>
<gene>
    <name evidence="1" type="ORF">C1I93_01650</name>
</gene>
<proteinExistence type="predicted"/>
<accession>A0A2W2DIU5</accession>
<keyword evidence="2" id="KW-1185">Reference proteome</keyword>
<name>A0A2W2DIU5_9ACTN</name>
<evidence type="ECO:0000313" key="1">
    <source>
        <dbReference type="EMBL" id="PZG00720.1"/>
    </source>
</evidence>
<dbReference type="OrthoDB" id="3394546at2"/>